<accession>A0A1C0AMX3</accession>
<dbReference type="GO" id="GO:0008233">
    <property type="term" value="F:peptidase activity"/>
    <property type="evidence" value="ECO:0007669"/>
    <property type="project" value="UniProtKB-KW"/>
</dbReference>
<protein>
    <recommendedName>
        <fullName evidence="8">Abasic site processing protein</fullName>
        <ecNumber evidence="8">3.4.-.-</ecNumber>
    </recommendedName>
</protein>
<dbReference type="PANTHER" id="PTHR13604">
    <property type="entry name" value="DC12-RELATED"/>
    <property type="match status" value="1"/>
</dbReference>
<comment type="caution">
    <text evidence="10">The sequence shown here is derived from an EMBL/GenBank/DDBJ whole genome shotgun (WGS) entry which is preliminary data.</text>
</comment>
<keyword evidence="2 8" id="KW-0645">Protease</keyword>
<keyword evidence="11" id="KW-1185">Reference proteome</keyword>
<evidence type="ECO:0000256" key="8">
    <source>
        <dbReference type="RuleBase" id="RU364100"/>
    </source>
</evidence>
<proteinExistence type="inferred from homology"/>
<evidence type="ECO:0000313" key="10">
    <source>
        <dbReference type="EMBL" id="OCL34588.1"/>
    </source>
</evidence>
<evidence type="ECO:0000256" key="3">
    <source>
        <dbReference type="ARBA" id="ARBA00022763"/>
    </source>
</evidence>
<comment type="similarity">
    <text evidence="1 8">Belongs to the SOS response-associated peptidase family.</text>
</comment>
<dbReference type="GO" id="GO:0003697">
    <property type="term" value="F:single-stranded DNA binding"/>
    <property type="evidence" value="ECO:0007669"/>
    <property type="project" value="InterPro"/>
</dbReference>
<dbReference type="EC" id="3.4.-.-" evidence="8"/>
<dbReference type="InterPro" id="IPR036590">
    <property type="entry name" value="SRAP-like"/>
</dbReference>
<keyword evidence="4 8" id="KW-0378">Hydrolase</keyword>
<evidence type="ECO:0000256" key="5">
    <source>
        <dbReference type="ARBA" id="ARBA00023124"/>
    </source>
</evidence>
<evidence type="ECO:0000256" key="1">
    <source>
        <dbReference type="ARBA" id="ARBA00008136"/>
    </source>
</evidence>
<dbReference type="InterPro" id="IPR003738">
    <property type="entry name" value="SRAP"/>
</dbReference>
<name>A0A1C0AMX3_9ACTN</name>
<evidence type="ECO:0000313" key="11">
    <source>
        <dbReference type="Proteomes" id="UP000093501"/>
    </source>
</evidence>
<dbReference type="AlphaFoldDB" id="A0A1C0AMX3"/>
<dbReference type="RefSeq" id="WP_068751269.1">
    <property type="nucleotide sequence ID" value="NZ_LR214441.1"/>
</dbReference>
<sequence length="242" mass="26449">MCGRYAATANPDELIEEFDISVIEDDMAAVASPRYNIAPTDDVPAVLERLTDGAPVRKLVPLRWGLVPSWSKAPGSGMINARVETVAEKPAYRRAAAARRCLLPALGYYEWRSETPPGAPKPVKQPYFLRRPAGLFVMAGLYEFWRGPEGWLASTTIVTTEATDELGWVHDRMPMTVPRESWGDWLDPSFTDAAAAVALLEVPADLAPVKVSRAVNTVGTDGPQLIEPVDEEPEEIPVPPGE</sequence>
<keyword evidence="5" id="KW-0190">Covalent protein-DNA linkage</keyword>
<dbReference type="PANTHER" id="PTHR13604:SF0">
    <property type="entry name" value="ABASIC SITE PROCESSING PROTEIN HMCES"/>
    <property type="match status" value="1"/>
</dbReference>
<keyword evidence="7" id="KW-0456">Lyase</keyword>
<evidence type="ECO:0000256" key="6">
    <source>
        <dbReference type="ARBA" id="ARBA00023125"/>
    </source>
</evidence>
<dbReference type="Pfam" id="PF02586">
    <property type="entry name" value="SRAP"/>
    <property type="match status" value="1"/>
</dbReference>
<organism evidence="10 11">
    <name type="scientific">Tessaracoccus lapidicaptus</name>
    <dbReference type="NCBI Taxonomy" id="1427523"/>
    <lineage>
        <taxon>Bacteria</taxon>
        <taxon>Bacillati</taxon>
        <taxon>Actinomycetota</taxon>
        <taxon>Actinomycetes</taxon>
        <taxon>Propionibacteriales</taxon>
        <taxon>Propionibacteriaceae</taxon>
        <taxon>Tessaracoccus</taxon>
    </lineage>
</organism>
<dbReference type="GO" id="GO:0016829">
    <property type="term" value="F:lyase activity"/>
    <property type="evidence" value="ECO:0007669"/>
    <property type="project" value="UniProtKB-KW"/>
</dbReference>
<dbReference type="GO" id="GO:0006508">
    <property type="term" value="P:proteolysis"/>
    <property type="evidence" value="ECO:0007669"/>
    <property type="project" value="UniProtKB-KW"/>
</dbReference>
<evidence type="ECO:0000256" key="4">
    <source>
        <dbReference type="ARBA" id="ARBA00022801"/>
    </source>
</evidence>
<evidence type="ECO:0000256" key="9">
    <source>
        <dbReference type="SAM" id="MobiDB-lite"/>
    </source>
</evidence>
<keyword evidence="3" id="KW-0227">DNA damage</keyword>
<evidence type="ECO:0000256" key="2">
    <source>
        <dbReference type="ARBA" id="ARBA00022670"/>
    </source>
</evidence>
<reference evidence="11" key="1">
    <citation type="submission" date="2016-07" db="EMBL/GenBank/DDBJ databases">
        <authorList>
            <person name="Florea S."/>
            <person name="Webb J.S."/>
            <person name="Jaromczyk J."/>
            <person name="Schardl C.L."/>
        </authorList>
    </citation>
    <scope>NUCLEOTIDE SEQUENCE [LARGE SCALE GENOMIC DNA]</scope>
    <source>
        <strain evidence="11">IPBSL-7</strain>
    </source>
</reference>
<dbReference type="SUPFAM" id="SSF143081">
    <property type="entry name" value="BB1717-like"/>
    <property type="match status" value="1"/>
</dbReference>
<gene>
    <name evidence="10" type="ORF">BCR15_02520</name>
</gene>
<feature type="region of interest" description="Disordered" evidence="9">
    <location>
        <begin position="220"/>
        <end position="242"/>
    </location>
</feature>
<dbReference type="Proteomes" id="UP000093501">
    <property type="component" value="Unassembled WGS sequence"/>
</dbReference>
<keyword evidence="6" id="KW-0238">DNA-binding</keyword>
<dbReference type="EMBL" id="MBQD01000020">
    <property type="protein sequence ID" value="OCL34588.1"/>
    <property type="molecule type" value="Genomic_DNA"/>
</dbReference>
<dbReference type="GO" id="GO:0106300">
    <property type="term" value="P:protein-DNA covalent cross-linking repair"/>
    <property type="evidence" value="ECO:0007669"/>
    <property type="project" value="InterPro"/>
</dbReference>
<dbReference type="Gene3D" id="3.90.1680.10">
    <property type="entry name" value="SOS response associated peptidase-like"/>
    <property type="match status" value="1"/>
</dbReference>
<evidence type="ECO:0000256" key="7">
    <source>
        <dbReference type="ARBA" id="ARBA00023239"/>
    </source>
</evidence>